<organism evidence="4 5">
    <name type="scientific">Prymnesium parvum</name>
    <name type="common">Toxic golden alga</name>
    <dbReference type="NCBI Taxonomy" id="97485"/>
    <lineage>
        <taxon>Eukaryota</taxon>
        <taxon>Haptista</taxon>
        <taxon>Haptophyta</taxon>
        <taxon>Prymnesiophyceae</taxon>
        <taxon>Prymnesiales</taxon>
        <taxon>Prymnesiaceae</taxon>
        <taxon>Prymnesium</taxon>
    </lineage>
</organism>
<dbReference type="Pfam" id="PF21032">
    <property type="entry name" value="PROPPIN"/>
    <property type="match status" value="1"/>
</dbReference>
<gene>
    <name evidence="4" type="ORF">AB1Y20_003194</name>
</gene>
<dbReference type="SMART" id="SM00320">
    <property type="entry name" value="WD40"/>
    <property type="match status" value="2"/>
</dbReference>
<keyword evidence="1" id="KW-0853">WD repeat</keyword>
<dbReference type="GO" id="GO:0005737">
    <property type="term" value="C:cytoplasm"/>
    <property type="evidence" value="ECO:0007669"/>
    <property type="project" value="UniProtKB-ARBA"/>
</dbReference>
<dbReference type="AlphaFoldDB" id="A0AB34JCR5"/>
<dbReference type="EMBL" id="JBGBPQ010000010">
    <property type="protein sequence ID" value="KAL1518922.1"/>
    <property type="molecule type" value="Genomic_DNA"/>
</dbReference>
<dbReference type="InterPro" id="IPR015943">
    <property type="entry name" value="WD40/YVTN_repeat-like_dom_sf"/>
</dbReference>
<reference evidence="4 5" key="1">
    <citation type="journal article" date="2024" name="Science">
        <title>Giant polyketide synthase enzymes in the biosynthesis of giant marine polyether toxins.</title>
        <authorList>
            <person name="Fallon T.R."/>
            <person name="Shende V.V."/>
            <person name="Wierzbicki I.H."/>
            <person name="Pendleton A.L."/>
            <person name="Watervoot N.F."/>
            <person name="Auber R.P."/>
            <person name="Gonzalez D.J."/>
            <person name="Wisecaver J.H."/>
            <person name="Moore B.S."/>
        </authorList>
    </citation>
    <scope>NUCLEOTIDE SEQUENCE [LARGE SCALE GENOMIC DNA]</scope>
    <source>
        <strain evidence="4 5">12B1</strain>
    </source>
</reference>
<evidence type="ECO:0000256" key="2">
    <source>
        <dbReference type="ARBA" id="ARBA00022737"/>
    </source>
</evidence>
<protein>
    <recommendedName>
        <fullName evidence="6">Autophagy-related protein 18</fullName>
    </recommendedName>
</protein>
<evidence type="ECO:0000256" key="1">
    <source>
        <dbReference type="ARBA" id="ARBA00022574"/>
    </source>
</evidence>
<dbReference type="InterPro" id="IPR001680">
    <property type="entry name" value="WD40_rpt"/>
</dbReference>
<evidence type="ECO:0000313" key="4">
    <source>
        <dbReference type="EMBL" id="KAL1518922.1"/>
    </source>
</evidence>
<sequence length="368" mass="40205">MSLLTASFNQDHTHLAVGTALGWKIFSCDPFACRTSSSQSGVSCIQMLFSSALVALVGAGERPGDSQRKLRLWNTYTETAVGPELSFPTTVLSVQMNRQRLVVVLESALHIFDLMSMQHLHTLPTSRNPRGLAALCTDEEVYHCATLTADGKDGHVIMYDVRTMHTLNTVAAHRSTLHCLSLSSRGDMLATASEKGTVVRVHSFPQGSLLYTFRRGNLRSTIHSVSFSPTSPKAVEDNQRIGGVARGCALLCAASSTTVHVWQLDAQRGAPDIRESFSSPQNAAPWAGWLPAPAERDFAFVRLKVAPGTRCFAAICASNSQVDTERKGHYSLFIVSDRGSWLSYKLDPLRGGECKLLDERRLLSPGER</sequence>
<keyword evidence="2" id="KW-0677">Repeat</keyword>
<dbReference type="InterPro" id="IPR036322">
    <property type="entry name" value="WD40_repeat_dom_sf"/>
</dbReference>
<accession>A0AB34JCR5</accession>
<dbReference type="SUPFAM" id="SSF50978">
    <property type="entry name" value="WD40 repeat-like"/>
    <property type="match status" value="1"/>
</dbReference>
<evidence type="ECO:0000256" key="3">
    <source>
        <dbReference type="ARBA" id="ARBA00025740"/>
    </source>
</evidence>
<dbReference type="Gene3D" id="2.130.10.10">
    <property type="entry name" value="YVTN repeat-like/Quinoprotein amine dehydrogenase"/>
    <property type="match status" value="1"/>
</dbReference>
<keyword evidence="5" id="KW-1185">Reference proteome</keyword>
<comment type="similarity">
    <text evidence="3">Belongs to the WD repeat PROPPIN family.</text>
</comment>
<dbReference type="Proteomes" id="UP001515480">
    <property type="component" value="Unassembled WGS sequence"/>
</dbReference>
<proteinExistence type="inferred from homology"/>
<evidence type="ECO:0008006" key="6">
    <source>
        <dbReference type="Google" id="ProtNLM"/>
    </source>
</evidence>
<name>A0AB34JCR5_PRYPA</name>
<comment type="caution">
    <text evidence="4">The sequence shown here is derived from an EMBL/GenBank/DDBJ whole genome shotgun (WGS) entry which is preliminary data.</text>
</comment>
<evidence type="ECO:0000313" key="5">
    <source>
        <dbReference type="Proteomes" id="UP001515480"/>
    </source>
</evidence>
<dbReference type="InterPro" id="IPR048720">
    <property type="entry name" value="PROPPIN"/>
</dbReference>
<dbReference type="PANTHER" id="PTHR11227">
    <property type="entry name" value="WD-REPEAT PROTEIN INTERACTING WITH PHOSPHOINOSIDES WIPI -RELATED"/>
    <property type="match status" value="1"/>
</dbReference>